<gene>
    <name evidence="2" type="ORF">ACFOGP_21050</name>
</gene>
<comment type="caution">
    <text evidence="2">The sequence shown here is derived from an EMBL/GenBank/DDBJ whole genome shotgun (WGS) entry which is preliminary data.</text>
</comment>
<evidence type="ECO:0000313" key="3">
    <source>
        <dbReference type="Proteomes" id="UP001595632"/>
    </source>
</evidence>
<dbReference type="RefSeq" id="WP_275634595.1">
    <property type="nucleotide sequence ID" value="NZ_JARGYD010000010.1"/>
</dbReference>
<sequence>MGYSSPKKQLDLKEFLSTPAKKPVGGKRFGFGKFPLPKSKPGTADASGEDTDD</sequence>
<dbReference type="Proteomes" id="UP001595632">
    <property type="component" value="Unassembled WGS sequence"/>
</dbReference>
<accession>A0ABV7GZL8</accession>
<dbReference type="EMBL" id="JBHRTB010000010">
    <property type="protein sequence ID" value="MFC3145222.1"/>
    <property type="molecule type" value="Genomic_DNA"/>
</dbReference>
<evidence type="ECO:0000256" key="1">
    <source>
        <dbReference type="SAM" id="MobiDB-lite"/>
    </source>
</evidence>
<reference evidence="3" key="1">
    <citation type="journal article" date="2019" name="Int. J. Syst. Evol. Microbiol.">
        <title>The Global Catalogue of Microorganisms (GCM) 10K type strain sequencing project: providing services to taxonomists for standard genome sequencing and annotation.</title>
        <authorList>
            <consortium name="The Broad Institute Genomics Platform"/>
            <consortium name="The Broad Institute Genome Sequencing Center for Infectious Disease"/>
            <person name="Wu L."/>
            <person name="Ma J."/>
        </authorList>
    </citation>
    <scope>NUCLEOTIDE SEQUENCE [LARGE SCALE GENOMIC DNA]</scope>
    <source>
        <strain evidence="3">KCTC 52366</strain>
    </source>
</reference>
<protein>
    <submittedName>
        <fullName evidence="2">Uncharacterized protein</fullName>
    </submittedName>
</protein>
<keyword evidence="3" id="KW-1185">Reference proteome</keyword>
<name>A0ABV7GZL8_9RHOB</name>
<organism evidence="2 3">
    <name type="scientific">Psychromarinibacter halotolerans</name>
    <dbReference type="NCBI Taxonomy" id="1775175"/>
    <lineage>
        <taxon>Bacteria</taxon>
        <taxon>Pseudomonadati</taxon>
        <taxon>Pseudomonadota</taxon>
        <taxon>Alphaproteobacteria</taxon>
        <taxon>Rhodobacterales</taxon>
        <taxon>Paracoccaceae</taxon>
        <taxon>Psychromarinibacter</taxon>
    </lineage>
</organism>
<evidence type="ECO:0000313" key="2">
    <source>
        <dbReference type="EMBL" id="MFC3145222.1"/>
    </source>
</evidence>
<proteinExistence type="predicted"/>
<feature type="region of interest" description="Disordered" evidence="1">
    <location>
        <begin position="1"/>
        <end position="53"/>
    </location>
</feature>